<keyword evidence="4" id="KW-1185">Reference proteome</keyword>
<dbReference type="GO" id="GO:0043328">
    <property type="term" value="P:protein transport to vacuole involved in ubiquitin-dependent protein catabolic process via the multivesicular body sorting pathway"/>
    <property type="evidence" value="ECO:0007669"/>
    <property type="project" value="TreeGrafter"/>
</dbReference>
<organism evidence="3 4">
    <name type="scientific">Tilletia horrida</name>
    <dbReference type="NCBI Taxonomy" id="155126"/>
    <lineage>
        <taxon>Eukaryota</taxon>
        <taxon>Fungi</taxon>
        <taxon>Dikarya</taxon>
        <taxon>Basidiomycota</taxon>
        <taxon>Ustilaginomycotina</taxon>
        <taxon>Exobasidiomycetes</taxon>
        <taxon>Tilletiales</taxon>
        <taxon>Tilletiaceae</taxon>
        <taxon>Tilletia</taxon>
    </lineage>
</organism>
<dbReference type="GO" id="GO:0000814">
    <property type="term" value="C:ESCRT II complex"/>
    <property type="evidence" value="ECO:0007669"/>
    <property type="project" value="InterPro"/>
</dbReference>
<dbReference type="SUPFAM" id="SSF46785">
    <property type="entry name" value="Winged helix' DNA-binding domain"/>
    <property type="match status" value="1"/>
</dbReference>
<dbReference type="Gene3D" id="6.10.140.180">
    <property type="match status" value="1"/>
</dbReference>
<sequence>MRRGGGLAALERHSTTTSSFADLSSDLSAAQLTELRNQLSTFSSALRSFATTHRAQILRDPEFRHAFQKMCASLGVDPLSGGGGGGGGPAGSGSSSSSSSLSKRGSSIWADILPGLSDFQYDLGVQIIDVCVSTRALNGGMISMDELILRIQALRSGSSAPSTLSSSTAASVITPEDIARSIQLLEPLGSGYAIINVPSIGPSSALLTPNSSTSGKRGAGSHPPNTRQMVRSVPREMDMDAQTVLGLLLQASSSAGTGGGYITLDIVVQPNMAMGKTAWTQDRASAVLDGMLMGEGTLWVDNQVFPARYYSLAASTSMF</sequence>
<dbReference type="PANTHER" id="PTHR12806">
    <property type="entry name" value="EAP30 SUBUNIT OF ELL COMPLEX"/>
    <property type="match status" value="1"/>
</dbReference>
<dbReference type="Gene3D" id="1.10.10.10">
    <property type="entry name" value="Winged helix-like DNA-binding domain superfamily/Winged helix DNA-binding domain"/>
    <property type="match status" value="2"/>
</dbReference>
<feature type="compositionally biased region" description="Polar residues" evidence="2">
    <location>
        <begin position="206"/>
        <end position="215"/>
    </location>
</feature>
<comment type="caution">
    <text evidence="3">The sequence shown here is derived from an EMBL/GenBank/DDBJ whole genome shotgun (WGS) entry which is preliminary data.</text>
</comment>
<evidence type="ECO:0000313" key="3">
    <source>
        <dbReference type="EMBL" id="KAK0550321.1"/>
    </source>
</evidence>
<dbReference type="AlphaFoldDB" id="A0AAN6JTL7"/>
<evidence type="ECO:0000256" key="1">
    <source>
        <dbReference type="ARBA" id="ARBA00009834"/>
    </source>
</evidence>
<feature type="region of interest" description="Disordered" evidence="2">
    <location>
        <begin position="80"/>
        <end position="99"/>
    </location>
</feature>
<dbReference type="Pfam" id="PF04157">
    <property type="entry name" value="EAP30"/>
    <property type="match status" value="1"/>
</dbReference>
<gene>
    <name evidence="3" type="primary">dot2</name>
    <name evidence="3" type="ORF">OC846_003706</name>
</gene>
<dbReference type="EMBL" id="JAPDMZ010000095">
    <property type="protein sequence ID" value="KAK0550321.1"/>
    <property type="molecule type" value="Genomic_DNA"/>
</dbReference>
<dbReference type="InterPro" id="IPR036390">
    <property type="entry name" value="WH_DNA-bd_sf"/>
</dbReference>
<dbReference type="PANTHER" id="PTHR12806:SF0">
    <property type="entry name" value="VACUOLAR-SORTING PROTEIN SNF8"/>
    <property type="match status" value="1"/>
</dbReference>
<proteinExistence type="inferred from homology"/>
<evidence type="ECO:0000313" key="4">
    <source>
        <dbReference type="Proteomes" id="UP001176517"/>
    </source>
</evidence>
<dbReference type="InterPro" id="IPR040608">
    <property type="entry name" value="Snf8/Vps36"/>
</dbReference>
<dbReference type="InterPro" id="IPR016689">
    <property type="entry name" value="ESCRT-2_cplx_Snf8"/>
</dbReference>
<dbReference type="Proteomes" id="UP001176517">
    <property type="component" value="Unassembled WGS sequence"/>
</dbReference>
<comment type="similarity">
    <text evidence="1">Belongs to the SNF8 family.</text>
</comment>
<feature type="compositionally biased region" description="Gly residues" evidence="2">
    <location>
        <begin position="80"/>
        <end position="91"/>
    </location>
</feature>
<evidence type="ECO:0000256" key="2">
    <source>
        <dbReference type="SAM" id="MobiDB-lite"/>
    </source>
</evidence>
<name>A0AAN6JTL7_9BASI</name>
<accession>A0AAN6JTL7</accession>
<protein>
    <submittedName>
        <fullName evidence="3">ESCRT II complex subunit Dot2</fullName>
    </submittedName>
</protein>
<dbReference type="InterPro" id="IPR036388">
    <property type="entry name" value="WH-like_DNA-bd_sf"/>
</dbReference>
<feature type="region of interest" description="Disordered" evidence="2">
    <location>
        <begin position="206"/>
        <end position="226"/>
    </location>
</feature>
<reference evidence="3" key="1">
    <citation type="journal article" date="2023" name="PhytoFront">
        <title>Draft Genome Resources of Seven Strains of Tilletia horrida, Causal Agent of Kernel Smut of Rice.</title>
        <authorList>
            <person name="Khanal S."/>
            <person name="Antony Babu S."/>
            <person name="Zhou X.G."/>
        </authorList>
    </citation>
    <scope>NUCLEOTIDE SEQUENCE</scope>
    <source>
        <strain evidence="3">TX6</strain>
    </source>
</reference>